<dbReference type="Pfam" id="PF02518">
    <property type="entry name" value="HATPase_c"/>
    <property type="match status" value="1"/>
</dbReference>
<keyword evidence="1" id="KW-0067">ATP-binding</keyword>
<sequence>MTMAKGMTELQMLQGEAAVSSEFVDGFLDTFLLNRLGSNVLMSQYIVGVDQVHPDGRRRGVTKGVVDLECDPAKICREVAEEVQDVCLDQTGLRPQVRVEAHSACGEDRGIPRFPYIPSFLKYMMSELLKNSCKATCRAAAAASGHEPGQPVRGSAEARAELSRRPILIVVCADETHIAIRVSDRARGIPFAVGNRVWSYLYSTARRGPTELSGYGVGLPLSRLYARYLGGSLDLISMPGFGTDAYLMLPRLEASMMEVVPDNDHEYAYTSLATYAL</sequence>
<comment type="subcellular location">
    <subcellularLocation>
        <location evidence="1">Mitochondrion matrix</location>
    </subcellularLocation>
</comment>
<comment type="similarity">
    <text evidence="1">Belongs to the PDK/BCKDK protein kinase family.</text>
</comment>
<dbReference type="PRINTS" id="PR00344">
    <property type="entry name" value="BCTRLSENSOR"/>
</dbReference>
<keyword evidence="1" id="KW-0496">Mitochondrion</keyword>
<dbReference type="Gene3D" id="3.30.565.10">
    <property type="entry name" value="Histidine kinase-like ATPase, C-terminal domain"/>
    <property type="match status" value="1"/>
</dbReference>
<dbReference type="InterPro" id="IPR036890">
    <property type="entry name" value="HATPase_C_sf"/>
</dbReference>
<dbReference type="SUPFAM" id="SSF69012">
    <property type="entry name" value="alpha-ketoacid dehydrogenase kinase, N-terminal domain"/>
    <property type="match status" value="1"/>
</dbReference>
<organism evidence="3">
    <name type="scientific">Zooxanthella nutricula</name>
    <dbReference type="NCBI Taxonomy" id="1333877"/>
    <lineage>
        <taxon>Eukaryota</taxon>
        <taxon>Sar</taxon>
        <taxon>Alveolata</taxon>
        <taxon>Dinophyceae</taxon>
        <taxon>Peridiniales</taxon>
        <taxon>Peridiniales incertae sedis</taxon>
        <taxon>Zooxanthella</taxon>
    </lineage>
</organism>
<reference evidence="3" key="1">
    <citation type="submission" date="2021-01" db="EMBL/GenBank/DDBJ databases">
        <authorList>
            <person name="Corre E."/>
            <person name="Pelletier E."/>
            <person name="Niang G."/>
            <person name="Scheremetjew M."/>
            <person name="Finn R."/>
            <person name="Kale V."/>
            <person name="Holt S."/>
            <person name="Cochrane G."/>
            <person name="Meng A."/>
            <person name="Brown T."/>
            <person name="Cohen L."/>
        </authorList>
    </citation>
    <scope>NUCLEOTIDE SEQUENCE</scope>
    <source>
        <strain evidence="3">RCC3387</strain>
    </source>
</reference>
<accession>A0A7S2Q1D3</accession>
<evidence type="ECO:0000259" key="2">
    <source>
        <dbReference type="PROSITE" id="PS50109"/>
    </source>
</evidence>
<dbReference type="PROSITE" id="PS50109">
    <property type="entry name" value="HIS_KIN"/>
    <property type="match status" value="1"/>
</dbReference>
<dbReference type="SUPFAM" id="SSF55874">
    <property type="entry name" value="ATPase domain of HSP90 chaperone/DNA topoisomerase II/histidine kinase"/>
    <property type="match status" value="1"/>
</dbReference>
<dbReference type="GO" id="GO:0010906">
    <property type="term" value="P:regulation of glucose metabolic process"/>
    <property type="evidence" value="ECO:0007669"/>
    <property type="project" value="TreeGrafter"/>
</dbReference>
<dbReference type="InterPro" id="IPR004358">
    <property type="entry name" value="Sig_transdc_His_kin-like_C"/>
</dbReference>
<dbReference type="AlphaFoldDB" id="A0A7S2Q1D3"/>
<evidence type="ECO:0000313" key="3">
    <source>
        <dbReference type="EMBL" id="CAD9629851.1"/>
    </source>
</evidence>
<name>A0A7S2Q1D3_9DINO</name>
<proteinExistence type="inferred from homology"/>
<dbReference type="InterPro" id="IPR036784">
    <property type="entry name" value="AK/P_DHK_N_sf"/>
</dbReference>
<dbReference type="Gene3D" id="1.20.140.20">
    <property type="entry name" value="Alpha-ketoacid/pyruvate dehydrogenase kinase, N-terminal domain"/>
    <property type="match status" value="1"/>
</dbReference>
<dbReference type="GO" id="GO:0004740">
    <property type="term" value="F:pyruvate dehydrogenase (acetyl-transferring) kinase activity"/>
    <property type="evidence" value="ECO:0007669"/>
    <property type="project" value="TreeGrafter"/>
</dbReference>
<dbReference type="InterPro" id="IPR039028">
    <property type="entry name" value="BCKD/PDK"/>
</dbReference>
<dbReference type="InterPro" id="IPR005467">
    <property type="entry name" value="His_kinase_dom"/>
</dbReference>
<dbReference type="EC" id="2.7.11.-" evidence="1"/>
<dbReference type="GO" id="GO:0005524">
    <property type="term" value="F:ATP binding"/>
    <property type="evidence" value="ECO:0007669"/>
    <property type="project" value="UniProtKB-UniRule"/>
</dbReference>
<dbReference type="GO" id="GO:0005759">
    <property type="term" value="C:mitochondrial matrix"/>
    <property type="evidence" value="ECO:0007669"/>
    <property type="project" value="UniProtKB-SubCell"/>
</dbReference>
<protein>
    <recommendedName>
        <fullName evidence="1">Protein-serine/threonine kinase</fullName>
        <ecNumber evidence="1">2.7.11.-</ecNumber>
    </recommendedName>
</protein>
<keyword evidence="1" id="KW-0418">Kinase</keyword>
<keyword evidence="1" id="KW-0547">Nucleotide-binding</keyword>
<keyword evidence="1" id="KW-0808">Transferase</keyword>
<dbReference type="EMBL" id="HBGW01077964">
    <property type="protein sequence ID" value="CAD9629851.1"/>
    <property type="molecule type" value="Transcribed_RNA"/>
</dbReference>
<dbReference type="InterPro" id="IPR003594">
    <property type="entry name" value="HATPase_dom"/>
</dbReference>
<evidence type="ECO:0000256" key="1">
    <source>
        <dbReference type="RuleBase" id="RU366032"/>
    </source>
</evidence>
<dbReference type="PANTHER" id="PTHR11947">
    <property type="entry name" value="PYRUVATE DEHYDROGENASE KINASE"/>
    <property type="match status" value="1"/>
</dbReference>
<dbReference type="SMART" id="SM00387">
    <property type="entry name" value="HATPase_c"/>
    <property type="match status" value="1"/>
</dbReference>
<gene>
    <name evidence="3" type="ORF">BRAN1462_LOCUS49534</name>
</gene>
<dbReference type="PANTHER" id="PTHR11947:SF3">
    <property type="entry name" value="[PYRUVATE DEHYDROGENASE (ACETYL-TRANSFERRING)] KINASE, MITOCHONDRIAL"/>
    <property type="match status" value="1"/>
</dbReference>
<feature type="domain" description="Histidine kinase" evidence="2">
    <location>
        <begin position="121"/>
        <end position="253"/>
    </location>
</feature>